<dbReference type="AlphaFoldDB" id="A0A5S3PT99"/>
<keyword evidence="4 6" id="KW-1133">Transmembrane helix</keyword>
<proteinExistence type="predicted"/>
<comment type="subcellular location">
    <subcellularLocation>
        <location evidence="1">Cell membrane</location>
        <topology evidence="1">Multi-pass membrane protein</topology>
    </subcellularLocation>
</comment>
<evidence type="ECO:0008006" key="9">
    <source>
        <dbReference type="Google" id="ProtNLM"/>
    </source>
</evidence>
<feature type="transmembrane region" description="Helical" evidence="6">
    <location>
        <begin position="359"/>
        <end position="380"/>
    </location>
</feature>
<dbReference type="EMBL" id="VATY01000001">
    <property type="protein sequence ID" value="TMM58225.1"/>
    <property type="molecule type" value="Genomic_DNA"/>
</dbReference>
<dbReference type="InterPro" id="IPR002797">
    <property type="entry name" value="Polysacc_synth"/>
</dbReference>
<organism evidence="7 8">
    <name type="scientific">Maribacter algarum</name>
    <name type="common">ex Zhang et al. 2020</name>
    <dbReference type="NCBI Taxonomy" id="2578118"/>
    <lineage>
        <taxon>Bacteria</taxon>
        <taxon>Pseudomonadati</taxon>
        <taxon>Bacteroidota</taxon>
        <taxon>Flavobacteriia</taxon>
        <taxon>Flavobacteriales</taxon>
        <taxon>Flavobacteriaceae</taxon>
        <taxon>Maribacter</taxon>
    </lineage>
</organism>
<evidence type="ECO:0000256" key="2">
    <source>
        <dbReference type="ARBA" id="ARBA00022475"/>
    </source>
</evidence>
<feature type="transmembrane region" description="Helical" evidence="6">
    <location>
        <begin position="416"/>
        <end position="439"/>
    </location>
</feature>
<feature type="transmembrane region" description="Helical" evidence="6">
    <location>
        <begin position="324"/>
        <end position="347"/>
    </location>
</feature>
<evidence type="ECO:0000256" key="6">
    <source>
        <dbReference type="SAM" id="Phobius"/>
    </source>
</evidence>
<evidence type="ECO:0000256" key="3">
    <source>
        <dbReference type="ARBA" id="ARBA00022692"/>
    </source>
</evidence>
<comment type="caution">
    <text evidence="7">The sequence shown here is derived from an EMBL/GenBank/DDBJ whole genome shotgun (WGS) entry which is preliminary data.</text>
</comment>
<name>A0A5S3PT99_9FLAO</name>
<dbReference type="RefSeq" id="WP_138656157.1">
    <property type="nucleotide sequence ID" value="NZ_VATY01000001.1"/>
</dbReference>
<feature type="transmembrane region" description="Helical" evidence="6">
    <location>
        <begin position="392"/>
        <end position="410"/>
    </location>
</feature>
<dbReference type="InterPro" id="IPR050833">
    <property type="entry name" value="Poly_Biosynth_Transport"/>
</dbReference>
<feature type="transmembrane region" description="Helical" evidence="6">
    <location>
        <begin position="100"/>
        <end position="122"/>
    </location>
</feature>
<dbReference type="Pfam" id="PF01943">
    <property type="entry name" value="Polysacc_synt"/>
    <property type="match status" value="1"/>
</dbReference>
<dbReference type="PANTHER" id="PTHR30250">
    <property type="entry name" value="PST FAMILY PREDICTED COLANIC ACID TRANSPORTER"/>
    <property type="match status" value="1"/>
</dbReference>
<keyword evidence="3 6" id="KW-0812">Transmembrane</keyword>
<reference evidence="7 8" key="1">
    <citation type="submission" date="2019-05" db="EMBL/GenBank/DDBJ databases">
        <authorList>
            <person name="Zhang J.-Y."/>
            <person name="Feg X."/>
            <person name="Du Z.-J."/>
        </authorList>
    </citation>
    <scope>NUCLEOTIDE SEQUENCE [LARGE SCALE GENOMIC DNA]</scope>
    <source>
        <strain evidence="7 8">RZ26</strain>
    </source>
</reference>
<protein>
    <recommendedName>
        <fullName evidence="9">Membrane protein involved in the export of O-antigen and teichoic acid</fullName>
    </recommendedName>
</protein>
<evidence type="ECO:0000313" key="7">
    <source>
        <dbReference type="EMBL" id="TMM58225.1"/>
    </source>
</evidence>
<feature type="transmembrane region" description="Helical" evidence="6">
    <location>
        <begin position="243"/>
        <end position="264"/>
    </location>
</feature>
<feature type="transmembrane region" description="Helical" evidence="6">
    <location>
        <begin position="200"/>
        <end position="222"/>
    </location>
</feature>
<keyword evidence="2" id="KW-1003">Cell membrane</keyword>
<feature type="transmembrane region" description="Helical" evidence="6">
    <location>
        <begin position="142"/>
        <end position="161"/>
    </location>
</feature>
<feature type="transmembrane region" description="Helical" evidence="6">
    <location>
        <begin position="25"/>
        <end position="43"/>
    </location>
</feature>
<dbReference type="OrthoDB" id="512217at2"/>
<evidence type="ECO:0000313" key="8">
    <source>
        <dbReference type="Proteomes" id="UP000310314"/>
    </source>
</evidence>
<sequence length="453" mass="51390">MNLFDKVKSILLKGSARTVNAKKNVLLSIVIKAMGILIGFAYFPLSLDYLGAVKFGIFLTLLSAVDWFLNFDIGIGLGLRNKFGESVAKGEEDNAIRYVSTAYFILSIIIVCLTLILLILNFTLPWTDWLNIKQIYVEEVKTLNAVIILAFGIRFIAQNVYEIFYALQKMAYVEIFTFLTKLSFLLLILALPFIKKDSLILFGSARAMTFALVPLFVGFYYFRTKFKKYRPSIAHVKLSYFKDLFSLGVKFFVMKISILIIHNTNNVLIASFVSLEGVPKYEAAYKYLSVFMLLFVVLNNQLWPSNIDAFNKGDFNWMKKSMRSVIKIWFGTLILAALMVLVSPYVYELWLQGQLDIPIAITISVAISVCLTNWVNMYNIVLNGTGKITLQMYAWIFAAIINIPASLFFVKVFDLGVVGIVLGTITSLIPLAIISPIQVRKILLRKERGIWSR</sequence>
<feature type="transmembrane region" description="Helical" evidence="6">
    <location>
        <begin position="173"/>
        <end position="194"/>
    </location>
</feature>
<feature type="transmembrane region" description="Helical" evidence="6">
    <location>
        <begin position="284"/>
        <end position="303"/>
    </location>
</feature>
<evidence type="ECO:0000256" key="4">
    <source>
        <dbReference type="ARBA" id="ARBA00022989"/>
    </source>
</evidence>
<evidence type="ECO:0000256" key="1">
    <source>
        <dbReference type="ARBA" id="ARBA00004651"/>
    </source>
</evidence>
<evidence type="ECO:0000256" key="5">
    <source>
        <dbReference type="ARBA" id="ARBA00023136"/>
    </source>
</evidence>
<gene>
    <name evidence="7" type="ORF">FEE95_02010</name>
</gene>
<dbReference type="GO" id="GO:0005886">
    <property type="term" value="C:plasma membrane"/>
    <property type="evidence" value="ECO:0007669"/>
    <property type="project" value="UniProtKB-SubCell"/>
</dbReference>
<feature type="transmembrane region" description="Helical" evidence="6">
    <location>
        <begin position="55"/>
        <end position="79"/>
    </location>
</feature>
<dbReference type="PANTHER" id="PTHR30250:SF26">
    <property type="entry name" value="PSMA PROTEIN"/>
    <property type="match status" value="1"/>
</dbReference>
<accession>A0A5S3PT99</accession>
<dbReference type="Proteomes" id="UP000310314">
    <property type="component" value="Unassembled WGS sequence"/>
</dbReference>
<keyword evidence="8" id="KW-1185">Reference proteome</keyword>
<keyword evidence="5 6" id="KW-0472">Membrane</keyword>